<dbReference type="Proteomes" id="UP001153148">
    <property type="component" value="Unassembled WGS sequence"/>
</dbReference>
<keyword evidence="6 8" id="KW-0472">Membrane</keyword>
<evidence type="ECO:0000256" key="3">
    <source>
        <dbReference type="ARBA" id="ARBA00022692"/>
    </source>
</evidence>
<comment type="subcellular location">
    <subcellularLocation>
        <location evidence="1">Membrane</location>
        <topology evidence="1">Multi-pass membrane protein</topology>
    </subcellularLocation>
</comment>
<feature type="non-terminal residue" evidence="9">
    <location>
        <position position="1"/>
    </location>
</feature>
<proteinExistence type="inferred from homology"/>
<keyword evidence="4" id="KW-0571">Peptide transport</keyword>
<sequence>ILIGIGTGGIKPCVAAFGGDQFHLPRQEDLLKQFFSVFYFAICFGGLLGMFVIPALRRTVTCFNEDSCYALGFGFSAGLMFLALFFFLGGKPMYRIKEPREDVMAEFIKCASVRVHIIYCFTLTVDSTALDLDSNPDFHVIGSPIRCEGDPLDDVTTKVGLTMDVSGVTDGQQVSRYVADAGPDPSGEPCDGIDLDPSVRQ</sequence>
<evidence type="ECO:0000256" key="4">
    <source>
        <dbReference type="ARBA" id="ARBA00022856"/>
    </source>
</evidence>
<protein>
    <submittedName>
        <fullName evidence="9">Uncharacterized protein</fullName>
    </submittedName>
</protein>
<dbReference type="Pfam" id="PF00854">
    <property type="entry name" value="PTR2"/>
    <property type="match status" value="1"/>
</dbReference>
<evidence type="ECO:0000256" key="1">
    <source>
        <dbReference type="ARBA" id="ARBA00004141"/>
    </source>
</evidence>
<keyword evidence="4" id="KW-0813">Transport</keyword>
<keyword evidence="10" id="KW-1185">Reference proteome</keyword>
<evidence type="ECO:0000256" key="7">
    <source>
        <dbReference type="SAM" id="MobiDB-lite"/>
    </source>
</evidence>
<name>A0ABN7PI90_TIMPD</name>
<feature type="transmembrane region" description="Helical" evidence="8">
    <location>
        <begin position="34"/>
        <end position="57"/>
    </location>
</feature>
<dbReference type="EMBL" id="CAJPIN010069610">
    <property type="protein sequence ID" value="CAG2067480.1"/>
    <property type="molecule type" value="Genomic_DNA"/>
</dbReference>
<keyword evidence="3 8" id="KW-0812">Transmembrane</keyword>
<feature type="non-terminal residue" evidence="9">
    <location>
        <position position="201"/>
    </location>
</feature>
<dbReference type="SUPFAM" id="SSF103473">
    <property type="entry name" value="MFS general substrate transporter"/>
    <property type="match status" value="1"/>
</dbReference>
<evidence type="ECO:0000256" key="6">
    <source>
        <dbReference type="ARBA" id="ARBA00023136"/>
    </source>
</evidence>
<dbReference type="Gene3D" id="1.20.1250.20">
    <property type="entry name" value="MFS general substrate transporter like domains"/>
    <property type="match status" value="1"/>
</dbReference>
<feature type="region of interest" description="Disordered" evidence="7">
    <location>
        <begin position="177"/>
        <end position="201"/>
    </location>
</feature>
<comment type="similarity">
    <text evidence="2">Belongs to the major facilitator superfamily. Proton-dependent oligopeptide transporter (POT/PTR) (TC 2.A.17) family.</text>
</comment>
<feature type="transmembrane region" description="Helical" evidence="8">
    <location>
        <begin position="69"/>
        <end position="90"/>
    </location>
</feature>
<keyword evidence="5 8" id="KW-1133">Transmembrane helix</keyword>
<evidence type="ECO:0000313" key="9">
    <source>
        <dbReference type="EMBL" id="CAG2067480.1"/>
    </source>
</evidence>
<keyword evidence="4" id="KW-0653">Protein transport</keyword>
<evidence type="ECO:0000313" key="10">
    <source>
        <dbReference type="Proteomes" id="UP001153148"/>
    </source>
</evidence>
<evidence type="ECO:0000256" key="2">
    <source>
        <dbReference type="ARBA" id="ARBA00005982"/>
    </source>
</evidence>
<evidence type="ECO:0000256" key="5">
    <source>
        <dbReference type="ARBA" id="ARBA00022989"/>
    </source>
</evidence>
<reference evidence="9" key="1">
    <citation type="submission" date="2021-03" db="EMBL/GenBank/DDBJ databases">
        <authorList>
            <person name="Tran Van P."/>
        </authorList>
    </citation>
    <scope>NUCLEOTIDE SEQUENCE</scope>
</reference>
<dbReference type="PANTHER" id="PTHR11654">
    <property type="entry name" value="OLIGOPEPTIDE TRANSPORTER-RELATED"/>
    <property type="match status" value="1"/>
</dbReference>
<dbReference type="InterPro" id="IPR036259">
    <property type="entry name" value="MFS_trans_sf"/>
</dbReference>
<dbReference type="InterPro" id="IPR000109">
    <property type="entry name" value="POT_fam"/>
</dbReference>
<accession>A0ABN7PI90</accession>
<gene>
    <name evidence="9" type="ORF">TPAB3V08_LOCUS14423</name>
</gene>
<evidence type="ECO:0000256" key="8">
    <source>
        <dbReference type="SAM" id="Phobius"/>
    </source>
</evidence>
<organism evidence="9 10">
    <name type="scientific">Timema podura</name>
    <name type="common">Walking stick</name>
    <dbReference type="NCBI Taxonomy" id="61482"/>
    <lineage>
        <taxon>Eukaryota</taxon>
        <taxon>Metazoa</taxon>
        <taxon>Ecdysozoa</taxon>
        <taxon>Arthropoda</taxon>
        <taxon>Hexapoda</taxon>
        <taxon>Insecta</taxon>
        <taxon>Pterygota</taxon>
        <taxon>Neoptera</taxon>
        <taxon>Polyneoptera</taxon>
        <taxon>Phasmatodea</taxon>
        <taxon>Timematodea</taxon>
        <taxon>Timematoidea</taxon>
        <taxon>Timematidae</taxon>
        <taxon>Timema</taxon>
    </lineage>
</organism>
<comment type="caution">
    <text evidence="9">The sequence shown here is derived from an EMBL/GenBank/DDBJ whole genome shotgun (WGS) entry which is preliminary data.</text>
</comment>